<evidence type="ECO:0000256" key="7">
    <source>
        <dbReference type="SAM" id="Coils"/>
    </source>
</evidence>
<comment type="catalytic activity">
    <reaction evidence="1 6">
        <text>ATP-dependent breakage, passage and rejoining of double-stranded DNA.</text>
        <dbReference type="EC" id="5.6.2.2"/>
    </reaction>
</comment>
<evidence type="ECO:0000313" key="11">
    <source>
        <dbReference type="Proteomes" id="UP000003805"/>
    </source>
</evidence>
<evidence type="ECO:0000256" key="8">
    <source>
        <dbReference type="SAM" id="MobiDB-lite"/>
    </source>
</evidence>
<dbReference type="GO" id="GO:0009330">
    <property type="term" value="C:DNA topoisomerase type II (double strand cut, ATP-hydrolyzing) complex"/>
    <property type="evidence" value="ECO:0007669"/>
    <property type="project" value="TreeGrafter"/>
</dbReference>
<keyword evidence="5 6" id="KW-0413">Isomerase</keyword>
<keyword evidence="3 6" id="KW-0799">Topoisomerase</keyword>
<feature type="active site" description="O-(5'-phospho-DNA)-tyrosine intermediate" evidence="6">
    <location>
        <position position="141"/>
    </location>
</feature>
<dbReference type="GO" id="GO:0003677">
    <property type="term" value="F:DNA binding"/>
    <property type="evidence" value="ECO:0007669"/>
    <property type="project" value="UniProtKB-UniRule"/>
</dbReference>
<dbReference type="GO" id="GO:0006265">
    <property type="term" value="P:DNA topological change"/>
    <property type="evidence" value="ECO:0007669"/>
    <property type="project" value="UniProtKB-UniRule"/>
</dbReference>
<dbReference type="PROSITE" id="PS52040">
    <property type="entry name" value="TOPO_IIA"/>
    <property type="match status" value="1"/>
</dbReference>
<evidence type="ECO:0000256" key="5">
    <source>
        <dbReference type="ARBA" id="ARBA00023235"/>
    </source>
</evidence>
<dbReference type="EMBL" id="GL349567">
    <property type="protein sequence ID" value="EFI48590.1"/>
    <property type="molecule type" value="Genomic_DNA"/>
</dbReference>
<evidence type="ECO:0000259" key="9">
    <source>
        <dbReference type="PROSITE" id="PS52040"/>
    </source>
</evidence>
<dbReference type="PANTHER" id="PTHR43493">
    <property type="entry name" value="DNA GYRASE/TOPOISOMERASE SUBUNIT A"/>
    <property type="match status" value="1"/>
</dbReference>
<feature type="region of interest" description="Disordered" evidence="8">
    <location>
        <begin position="850"/>
        <end position="881"/>
    </location>
</feature>
<dbReference type="RefSeq" id="WP_004377727.1">
    <property type="nucleotide sequence ID" value="NZ_GL349567.1"/>
</dbReference>
<evidence type="ECO:0000256" key="2">
    <source>
        <dbReference type="ARBA" id="ARBA00008263"/>
    </source>
</evidence>
<dbReference type="Pfam" id="PF00521">
    <property type="entry name" value="DNA_topoisoIV"/>
    <property type="match status" value="1"/>
</dbReference>
<feature type="compositionally biased region" description="Acidic residues" evidence="8">
    <location>
        <begin position="857"/>
        <end position="873"/>
    </location>
</feature>
<dbReference type="InterPro" id="IPR013757">
    <property type="entry name" value="Topo_IIA_A_a_sf"/>
</dbReference>
<feature type="coiled-coil region" evidence="7">
    <location>
        <begin position="445"/>
        <end position="472"/>
    </location>
</feature>
<name>D7ND35_9BACT</name>
<evidence type="ECO:0000313" key="10">
    <source>
        <dbReference type="EMBL" id="EFI48590.1"/>
    </source>
</evidence>
<dbReference type="SMART" id="SM00434">
    <property type="entry name" value="TOP4c"/>
    <property type="match status" value="1"/>
</dbReference>
<dbReference type="Gene3D" id="1.10.268.10">
    <property type="entry name" value="Topoisomerase, domain 3"/>
    <property type="match status" value="1"/>
</dbReference>
<dbReference type="Proteomes" id="UP000003805">
    <property type="component" value="Unassembled WGS sequence"/>
</dbReference>
<dbReference type="NCBIfam" id="NF007209">
    <property type="entry name" value="PRK09631.1"/>
    <property type="match status" value="1"/>
</dbReference>
<dbReference type="GO" id="GO:0005524">
    <property type="term" value="F:ATP binding"/>
    <property type="evidence" value="ECO:0007669"/>
    <property type="project" value="InterPro"/>
</dbReference>
<dbReference type="InterPro" id="IPR050220">
    <property type="entry name" value="Type_II_DNA_Topoisomerases"/>
</dbReference>
<protein>
    <submittedName>
        <fullName evidence="10">DNA topoisomerase 4 subunit A (Topoisomerase IV subunitA)</fullName>
    </submittedName>
</protein>
<dbReference type="InterPro" id="IPR002205">
    <property type="entry name" value="Topo_IIA_dom_A"/>
</dbReference>
<dbReference type="AlphaFoldDB" id="D7ND35"/>
<keyword evidence="4 6" id="KW-0238">DNA-binding</keyword>
<keyword evidence="7" id="KW-0175">Coiled coil</keyword>
<dbReference type="InterPro" id="IPR013758">
    <property type="entry name" value="Topo_IIA_A/C_ab"/>
</dbReference>
<accession>D7ND35</accession>
<proteinExistence type="inferred from homology"/>
<reference evidence="10 11" key="1">
    <citation type="submission" date="2010-02" db="EMBL/GenBank/DDBJ databases">
        <title>The Genome Sequence of Prevotella oris strain C735.</title>
        <authorList>
            <consortium name="The Broad Institute Genome Sequencing Platform"/>
            <person name="Ward D."/>
            <person name="Feldgarden M."/>
            <person name="Earl A."/>
            <person name="Young S.K."/>
            <person name="Zeng Q."/>
            <person name="Koehrsen M."/>
            <person name="Alvarado L."/>
            <person name="Berlin A."/>
            <person name="Bochicchio J."/>
            <person name="Borenstein D."/>
            <person name="Chapman S.B."/>
            <person name="Chen Z."/>
            <person name="Engels R."/>
            <person name="Freedman E."/>
            <person name="Gellesch M."/>
            <person name="Goldberg J."/>
            <person name="Griggs A."/>
            <person name="Gujja S."/>
            <person name="Heilman E."/>
            <person name="Heiman D."/>
            <person name="Hepburn T."/>
            <person name="Howarth C."/>
            <person name="Jen D."/>
            <person name="Larson L."/>
            <person name="Mehta T."/>
            <person name="Park D."/>
            <person name="Pearson M."/>
            <person name="Roberts A."/>
            <person name="Saif S."/>
            <person name="Shea T."/>
            <person name="Shenoy N."/>
            <person name="Sisk P."/>
            <person name="Stolte C."/>
            <person name="Sykes S."/>
            <person name="Thomson T."/>
            <person name="Walk T."/>
            <person name="White J."/>
            <person name="Yandava C."/>
            <person name="Sibley C.D."/>
            <person name="Field T.R."/>
            <person name="Grinwis M."/>
            <person name="Eshaghurshan C.S."/>
            <person name="Surette M.G."/>
            <person name="Haas B."/>
            <person name="Nusbaum C."/>
            <person name="Birren B."/>
        </authorList>
    </citation>
    <scope>NUCLEOTIDE SEQUENCE [LARGE SCALE GENOMIC DNA]</scope>
    <source>
        <strain evidence="10 11">C735</strain>
    </source>
</reference>
<dbReference type="GO" id="GO:0005737">
    <property type="term" value="C:cytoplasm"/>
    <property type="evidence" value="ECO:0007669"/>
    <property type="project" value="TreeGrafter"/>
</dbReference>
<evidence type="ECO:0000256" key="4">
    <source>
        <dbReference type="ARBA" id="ARBA00023125"/>
    </source>
</evidence>
<keyword evidence="11" id="KW-1185">Reference proteome</keyword>
<evidence type="ECO:0000256" key="1">
    <source>
        <dbReference type="ARBA" id="ARBA00000185"/>
    </source>
</evidence>
<dbReference type="eggNOG" id="COG0188">
    <property type="taxonomic scope" value="Bacteria"/>
</dbReference>
<evidence type="ECO:0000256" key="6">
    <source>
        <dbReference type="PROSITE-ProRule" id="PRU01384"/>
    </source>
</evidence>
<dbReference type="SUPFAM" id="SSF56719">
    <property type="entry name" value="Type II DNA topoisomerase"/>
    <property type="match status" value="1"/>
</dbReference>
<comment type="similarity">
    <text evidence="2">Belongs to the type II topoisomerase GyrA/ParC subunit family.</text>
</comment>
<sequence length="903" mass="103505">MDDEIKDNEYLNEDENIVDDAHSNYKPADRFDASAVHHLSGMYKNWFLDYASYVILERAVPHIEDGLKPVQRRILHSMKRMDDGRYNKVANIVGHTMQFHPHGDASIGDALVQMGQKDLLIDCQGNWGNILTGDRAAAPRYIEARLSKFALDVVFNPKTTDWQLSYDGRNKEPITLPVKFPLLLAQGAEGIAVGLSSKLLPHNLNEICDAAIKYLRGEDFQLYPDFPTGGAIDVSKYNDGQRGGVLKVRAKIEKLDNKTLVIREIPFSKTTTTLIDSILKAIDKGKIKAKRVDDNTAAEVEIQVHLAPGVSSDKTMDALYAFSDCEINISPNCCVIEDNKPCFLTVSDVLRHGVDRTMGLLRKELQIRRGELLEQLFFASLERIFIEQRIYKEKKFEQAADMNEAVAFVDLKLTPFKPDFIREVTRDDILRLMEIKMQRILKFNKDKADELIARIKAEVAEIEHDLEHMTDVTINWFMFIKNKYGNEHPRHTEIRSFDTIDSAKVVEANQKLYINRQEGFIGTGLKKDEFVCNCSDIDDIIIFYKNGKYKIIKVADKIFVGKGIIWLQVFKKNDKRTIYNVVYKDGREGYYYMKRFNVTSMTRDREYDLTAGTPGSKVNYFTANPNGEAEIIKVVLEPDPKKKRQNIFLERDFSKVMIKSRGAKGVILTKQSIHRIGLKSQGHSTLGGRKVWFDPDVKRINYEEHGRFLGEFFDEDRILVILDNNDFYITNFDANNHYPDNIVRIEKWQPDKVWTAVLFDADNQGYPYIKRFTMDAMTKPQNFVGENANSRLVILTDVPFPRIKVTYGGHDAARSPEEIDAEQFIGQKGFKAKGKRISTWQIGTIEELEPVRFPEPEVQDDEEEVEEEPENLDPDAGKSQQQVIDELNGQLSLFPEDDANNTK</sequence>
<dbReference type="GO" id="GO:0003918">
    <property type="term" value="F:DNA topoisomerase type II (double strand cut, ATP-hydrolyzing) activity"/>
    <property type="evidence" value="ECO:0007669"/>
    <property type="project" value="UniProtKB-EC"/>
</dbReference>
<dbReference type="PANTHER" id="PTHR43493:SF5">
    <property type="entry name" value="DNA GYRASE SUBUNIT A, CHLOROPLASTIC_MITOCHONDRIAL"/>
    <property type="match status" value="1"/>
</dbReference>
<gene>
    <name evidence="10" type="ORF">HMPREF0665_01450</name>
</gene>
<evidence type="ECO:0000256" key="3">
    <source>
        <dbReference type="ARBA" id="ARBA00023029"/>
    </source>
</evidence>
<dbReference type="NCBIfam" id="NF009397">
    <property type="entry name" value="PRK12758.1"/>
    <property type="match status" value="1"/>
</dbReference>
<dbReference type="HOGENOM" id="CLU_015760_0_0_10"/>
<dbReference type="InterPro" id="IPR013760">
    <property type="entry name" value="Topo_IIA-like_dom_sf"/>
</dbReference>
<dbReference type="Gene3D" id="3.90.199.10">
    <property type="entry name" value="Topoisomerase II, domain 5"/>
    <property type="match status" value="1"/>
</dbReference>
<dbReference type="Gene3D" id="3.30.1360.40">
    <property type="match status" value="1"/>
</dbReference>
<feature type="domain" description="Topo IIA-type catalytic" evidence="9">
    <location>
        <begin position="60"/>
        <end position="469"/>
    </location>
</feature>
<organism evidence="10 11">
    <name type="scientific">Segatella oris C735</name>
    <dbReference type="NCBI Taxonomy" id="563008"/>
    <lineage>
        <taxon>Bacteria</taxon>
        <taxon>Pseudomonadati</taxon>
        <taxon>Bacteroidota</taxon>
        <taxon>Bacteroidia</taxon>
        <taxon>Bacteroidales</taxon>
        <taxon>Prevotellaceae</taxon>
        <taxon>Segatella</taxon>
    </lineage>
</organism>